<dbReference type="Pfam" id="PF00413">
    <property type="entry name" value="Peptidase_M10"/>
    <property type="match status" value="1"/>
</dbReference>
<dbReference type="InterPro" id="IPR013424">
    <property type="entry name" value="Ice-binding_C"/>
</dbReference>
<evidence type="ECO:0000256" key="6">
    <source>
        <dbReference type="ARBA" id="ARBA00022801"/>
    </source>
</evidence>
<dbReference type="Pfam" id="PF07589">
    <property type="entry name" value="PEP-CTERM"/>
    <property type="match status" value="1"/>
</dbReference>
<keyword evidence="3" id="KW-0645">Protease</keyword>
<feature type="signal peptide" evidence="9">
    <location>
        <begin position="1"/>
        <end position="24"/>
    </location>
</feature>
<organism evidence="11 12">
    <name type="scientific">Aeoliella mucimassa</name>
    <dbReference type="NCBI Taxonomy" id="2527972"/>
    <lineage>
        <taxon>Bacteria</taxon>
        <taxon>Pseudomonadati</taxon>
        <taxon>Planctomycetota</taxon>
        <taxon>Planctomycetia</taxon>
        <taxon>Pirellulales</taxon>
        <taxon>Lacipirellulaceae</taxon>
        <taxon>Aeoliella</taxon>
    </lineage>
</organism>
<keyword evidence="12" id="KW-1185">Reference proteome</keyword>
<dbReference type="RefSeq" id="WP_145246296.1">
    <property type="nucleotide sequence ID" value="NZ_CP036278.1"/>
</dbReference>
<keyword evidence="4" id="KW-0479">Metal-binding</keyword>
<dbReference type="Proteomes" id="UP000315750">
    <property type="component" value="Chromosome"/>
</dbReference>
<feature type="chain" id="PRO_5021889441" evidence="9">
    <location>
        <begin position="25"/>
        <end position="459"/>
    </location>
</feature>
<evidence type="ECO:0000313" key="12">
    <source>
        <dbReference type="Proteomes" id="UP000315750"/>
    </source>
</evidence>
<dbReference type="NCBIfam" id="TIGR02595">
    <property type="entry name" value="PEP_CTERM"/>
    <property type="match status" value="1"/>
</dbReference>
<evidence type="ECO:0000256" key="5">
    <source>
        <dbReference type="ARBA" id="ARBA00022729"/>
    </source>
</evidence>
<protein>
    <submittedName>
        <fullName evidence="11">Matrixin</fullName>
    </submittedName>
</protein>
<dbReference type="InterPro" id="IPR024079">
    <property type="entry name" value="MetalloPept_cat_dom_sf"/>
</dbReference>
<dbReference type="GO" id="GO:0030574">
    <property type="term" value="P:collagen catabolic process"/>
    <property type="evidence" value="ECO:0007669"/>
    <property type="project" value="TreeGrafter"/>
</dbReference>
<evidence type="ECO:0000313" key="11">
    <source>
        <dbReference type="EMBL" id="QDU55432.1"/>
    </source>
</evidence>
<evidence type="ECO:0000259" key="10">
    <source>
        <dbReference type="SMART" id="SM00235"/>
    </source>
</evidence>
<dbReference type="InterPro" id="IPR006026">
    <property type="entry name" value="Peptidase_Metallo"/>
</dbReference>
<gene>
    <name evidence="11" type="ORF">Pan181_16210</name>
</gene>
<comment type="cofactor">
    <cofactor evidence="1">
        <name>Zn(2+)</name>
        <dbReference type="ChEBI" id="CHEBI:29105"/>
    </cofactor>
</comment>
<accession>A0A518AL19</accession>
<dbReference type="EMBL" id="CP036278">
    <property type="protein sequence ID" value="QDU55432.1"/>
    <property type="molecule type" value="Genomic_DNA"/>
</dbReference>
<evidence type="ECO:0000256" key="1">
    <source>
        <dbReference type="ARBA" id="ARBA00001947"/>
    </source>
</evidence>
<dbReference type="SMART" id="SM00235">
    <property type="entry name" value="ZnMc"/>
    <property type="match status" value="1"/>
</dbReference>
<dbReference type="GO" id="GO:0008270">
    <property type="term" value="F:zinc ion binding"/>
    <property type="evidence" value="ECO:0007669"/>
    <property type="project" value="InterPro"/>
</dbReference>
<dbReference type="SUPFAM" id="SSF55486">
    <property type="entry name" value="Metalloproteases ('zincins'), catalytic domain"/>
    <property type="match status" value="1"/>
</dbReference>
<sequence precursor="true">MSSIKTWLLLLVVVLMCATSPARACFFCSCGVSELHIDGSDEGSDEESVPSAYRTQGSGWGTTSSGYSGIGNPAILTWSIVPDGTTLPRGVSEPASDSNLIEFLDGLHHGGESPGGDDYTQRAWWGLMNSAFERWSQVAGLTFNYEPEDDGASMPTNRGVLGTRGDHRIGGHYIDGDVRPSNLAYNYFPSYSDMVIDTSEAGIFGNSEQNYLRFRNTLTHEIGHGLGLAHLESVDTTDDDDDHVFGTFLMEPTLSVNFDGPQFDDILGIQRLYGDVYEKDGGNDTASTATSLGALAFGAKLMIGTDADDQYVAYTDVDFVSIDDNSDVDFFRFTIDAPMQISLLLEPKGPTYLEGAQGSADNGRQDLLDTSALGDLSLALLAMDGSTTIELQNTFGLGLDEWIEEVTLTDPGEYFVRIGSTTNAAQMYQLSVISVPEPASLAILSAGLLGIVRWRRRRA</sequence>
<dbReference type="GO" id="GO:0031012">
    <property type="term" value="C:extracellular matrix"/>
    <property type="evidence" value="ECO:0007669"/>
    <property type="project" value="InterPro"/>
</dbReference>
<evidence type="ECO:0000256" key="9">
    <source>
        <dbReference type="SAM" id="SignalP"/>
    </source>
</evidence>
<dbReference type="GO" id="GO:0004222">
    <property type="term" value="F:metalloendopeptidase activity"/>
    <property type="evidence" value="ECO:0007669"/>
    <property type="project" value="InterPro"/>
</dbReference>
<keyword evidence="6" id="KW-0378">Hydrolase</keyword>
<feature type="domain" description="Peptidase metallopeptidase" evidence="10">
    <location>
        <begin position="97"/>
        <end position="275"/>
    </location>
</feature>
<keyword evidence="5 9" id="KW-0732">Signal</keyword>
<evidence type="ECO:0000256" key="3">
    <source>
        <dbReference type="ARBA" id="ARBA00022670"/>
    </source>
</evidence>
<evidence type="ECO:0000256" key="2">
    <source>
        <dbReference type="ARBA" id="ARBA00010370"/>
    </source>
</evidence>
<dbReference type="Gene3D" id="3.40.390.10">
    <property type="entry name" value="Collagenase (Catalytic Domain)"/>
    <property type="match status" value="1"/>
</dbReference>
<dbReference type="GO" id="GO:0006508">
    <property type="term" value="P:proteolysis"/>
    <property type="evidence" value="ECO:0007669"/>
    <property type="project" value="UniProtKB-KW"/>
</dbReference>
<comment type="similarity">
    <text evidence="2">Belongs to the peptidase M10A family.</text>
</comment>
<keyword evidence="7" id="KW-0862">Zinc</keyword>
<evidence type="ECO:0000256" key="8">
    <source>
        <dbReference type="ARBA" id="ARBA00023049"/>
    </source>
</evidence>
<dbReference type="GO" id="GO:0030198">
    <property type="term" value="P:extracellular matrix organization"/>
    <property type="evidence" value="ECO:0007669"/>
    <property type="project" value="TreeGrafter"/>
</dbReference>
<dbReference type="AlphaFoldDB" id="A0A518AL19"/>
<reference evidence="11 12" key="1">
    <citation type="submission" date="2019-02" db="EMBL/GenBank/DDBJ databases">
        <title>Deep-cultivation of Planctomycetes and their phenomic and genomic characterization uncovers novel biology.</title>
        <authorList>
            <person name="Wiegand S."/>
            <person name="Jogler M."/>
            <person name="Boedeker C."/>
            <person name="Pinto D."/>
            <person name="Vollmers J."/>
            <person name="Rivas-Marin E."/>
            <person name="Kohn T."/>
            <person name="Peeters S.H."/>
            <person name="Heuer A."/>
            <person name="Rast P."/>
            <person name="Oberbeckmann S."/>
            <person name="Bunk B."/>
            <person name="Jeske O."/>
            <person name="Meyerdierks A."/>
            <person name="Storesund J.E."/>
            <person name="Kallscheuer N."/>
            <person name="Luecker S."/>
            <person name="Lage O.M."/>
            <person name="Pohl T."/>
            <person name="Merkel B.J."/>
            <person name="Hornburger P."/>
            <person name="Mueller R.-W."/>
            <person name="Bruemmer F."/>
            <person name="Labrenz M."/>
            <person name="Spormann A.M."/>
            <person name="Op den Camp H."/>
            <person name="Overmann J."/>
            <person name="Amann R."/>
            <person name="Jetten M.S.M."/>
            <person name="Mascher T."/>
            <person name="Medema M.H."/>
            <person name="Devos D.P."/>
            <person name="Kaster A.-K."/>
            <person name="Ovreas L."/>
            <person name="Rohde M."/>
            <person name="Galperin M.Y."/>
            <person name="Jogler C."/>
        </authorList>
    </citation>
    <scope>NUCLEOTIDE SEQUENCE [LARGE SCALE GENOMIC DNA]</scope>
    <source>
        <strain evidence="11 12">Pan181</strain>
    </source>
</reference>
<dbReference type="InterPro" id="IPR001818">
    <property type="entry name" value="Pept_M10_metallopeptidase"/>
</dbReference>
<dbReference type="PANTHER" id="PTHR10201">
    <property type="entry name" value="MATRIX METALLOPROTEINASE"/>
    <property type="match status" value="1"/>
</dbReference>
<proteinExistence type="inferred from homology"/>
<dbReference type="GO" id="GO:0005615">
    <property type="term" value="C:extracellular space"/>
    <property type="evidence" value="ECO:0007669"/>
    <property type="project" value="TreeGrafter"/>
</dbReference>
<dbReference type="KEGG" id="amuc:Pan181_16210"/>
<dbReference type="Gene3D" id="2.60.120.380">
    <property type="match status" value="1"/>
</dbReference>
<name>A0A518AL19_9BACT</name>
<keyword evidence="8" id="KW-0482">Metalloprotease</keyword>
<dbReference type="PANTHER" id="PTHR10201:SF291">
    <property type="entry name" value="MATRIX METALLOPROTEINASE 1, ISOFORM C-RELATED"/>
    <property type="match status" value="1"/>
</dbReference>
<dbReference type="OrthoDB" id="247526at2"/>
<evidence type="ECO:0000256" key="7">
    <source>
        <dbReference type="ARBA" id="ARBA00022833"/>
    </source>
</evidence>
<evidence type="ECO:0000256" key="4">
    <source>
        <dbReference type="ARBA" id="ARBA00022723"/>
    </source>
</evidence>